<evidence type="ECO:0000256" key="3">
    <source>
        <dbReference type="ARBA" id="ARBA00023157"/>
    </source>
</evidence>
<dbReference type="Pfam" id="PF00578">
    <property type="entry name" value="AhpC-TSA"/>
    <property type="match status" value="1"/>
</dbReference>
<dbReference type="InterPro" id="IPR050553">
    <property type="entry name" value="Thioredoxin_ResA/DsbE_sf"/>
</dbReference>
<dbReference type="GO" id="GO:0016209">
    <property type="term" value="F:antioxidant activity"/>
    <property type="evidence" value="ECO:0007669"/>
    <property type="project" value="InterPro"/>
</dbReference>
<dbReference type="PANTHER" id="PTHR42852:SF6">
    <property type="entry name" value="THIOL:DISULFIDE INTERCHANGE PROTEIN DSBE"/>
    <property type="match status" value="1"/>
</dbReference>
<dbReference type="Proteomes" id="UP000032229">
    <property type="component" value="Chromosome"/>
</dbReference>
<keyword evidence="4" id="KW-0676">Redox-active center</keyword>
<comment type="subcellular location">
    <subcellularLocation>
        <location evidence="1">Cell envelope</location>
    </subcellularLocation>
</comment>
<dbReference type="GO" id="GO:0017004">
    <property type="term" value="P:cytochrome complex assembly"/>
    <property type="evidence" value="ECO:0007669"/>
    <property type="project" value="UniProtKB-KW"/>
</dbReference>
<name>A0A0C5WBQ9_9FLAO</name>
<feature type="signal peptide" evidence="5">
    <location>
        <begin position="1"/>
        <end position="17"/>
    </location>
</feature>
<dbReference type="SUPFAM" id="SSF52833">
    <property type="entry name" value="Thioredoxin-like"/>
    <property type="match status" value="1"/>
</dbReference>
<evidence type="ECO:0000256" key="5">
    <source>
        <dbReference type="SAM" id="SignalP"/>
    </source>
</evidence>
<keyword evidence="2" id="KW-0201">Cytochrome c-type biogenesis</keyword>
<dbReference type="STRING" id="1454006.AW14_03030"/>
<dbReference type="AlphaFoldDB" id="A0A0C5WBQ9"/>
<dbReference type="Gene3D" id="3.40.30.10">
    <property type="entry name" value="Glutaredoxin"/>
    <property type="match status" value="1"/>
</dbReference>
<keyword evidence="8" id="KW-1185">Reference proteome</keyword>
<dbReference type="RefSeq" id="WP_044637458.1">
    <property type="nucleotide sequence ID" value="NZ_CP007202.1"/>
</dbReference>
<dbReference type="GO" id="GO:0030313">
    <property type="term" value="C:cell envelope"/>
    <property type="evidence" value="ECO:0007669"/>
    <property type="project" value="UniProtKB-SubCell"/>
</dbReference>
<dbReference type="KEGG" id="sze:AW14_03030"/>
<feature type="domain" description="Thioredoxin" evidence="6">
    <location>
        <begin position="303"/>
        <end position="443"/>
    </location>
</feature>
<sequence length="443" mass="50867">MKYISCILFLISNLVFAQHTIKGVFSPPENYEVALLYKVTPTISQYVTNAEVKDDGSFVFNLDANAQEGMYRIVYAVPQEDFNFDVIYNKKENIELTFNTETGIKFKTSSENKLLASYTSSMSMITGSITKFFREKSKDSMALKAIFKTQIETQANYEKLAKGTLALNFIKANKPYTPKKFVNVETYISNLKTHYFDAIDFTNPVLQSSSFLEERMLNYIFGISDDNLYENTNYKNNIDVFCKALQPAPLKVKRILLTSLWQQMADLKNETVANYISDKYLIPIAKDLNDTALIKSLSLFRNLSFGHVAPDFALEITKDGKKVASKLSELKSAKNYIIVFWSSTCSHCLNEVPQLKTYVETLKKEDLKVIAIALEEEPSKWKSLTQKFPNFIHVYGAGKWENKICDAYGVFETPTYFILDKEKRIVNKPRDLKELMDYFGRKK</sequence>
<accession>A0A0C5WBQ9</accession>
<evidence type="ECO:0000256" key="2">
    <source>
        <dbReference type="ARBA" id="ARBA00022748"/>
    </source>
</evidence>
<proteinExistence type="predicted"/>
<dbReference type="InterPro" id="IPR000866">
    <property type="entry name" value="AhpC/TSA"/>
</dbReference>
<feature type="chain" id="PRO_5002184280" evidence="5">
    <location>
        <begin position="18"/>
        <end position="443"/>
    </location>
</feature>
<evidence type="ECO:0000313" key="8">
    <source>
        <dbReference type="Proteomes" id="UP000032229"/>
    </source>
</evidence>
<keyword evidence="5" id="KW-0732">Signal</keyword>
<evidence type="ECO:0000256" key="4">
    <source>
        <dbReference type="ARBA" id="ARBA00023284"/>
    </source>
</evidence>
<organism evidence="7 8">
    <name type="scientific">Siansivirga zeaxanthinifaciens CC-SAMT-1</name>
    <dbReference type="NCBI Taxonomy" id="1454006"/>
    <lineage>
        <taxon>Bacteria</taxon>
        <taxon>Pseudomonadati</taxon>
        <taxon>Bacteroidota</taxon>
        <taxon>Flavobacteriia</taxon>
        <taxon>Flavobacteriales</taxon>
        <taxon>Flavobacteriaceae</taxon>
        <taxon>Siansivirga</taxon>
    </lineage>
</organism>
<dbReference type="GO" id="GO:0016491">
    <property type="term" value="F:oxidoreductase activity"/>
    <property type="evidence" value="ECO:0007669"/>
    <property type="project" value="InterPro"/>
</dbReference>
<gene>
    <name evidence="7" type="ORF">AW14_03030</name>
</gene>
<dbReference type="EMBL" id="CP007202">
    <property type="protein sequence ID" value="AJR02769.1"/>
    <property type="molecule type" value="Genomic_DNA"/>
</dbReference>
<dbReference type="HOGENOM" id="CLU_620661_0_0_10"/>
<keyword evidence="3" id="KW-1015">Disulfide bond</keyword>
<dbReference type="PANTHER" id="PTHR42852">
    <property type="entry name" value="THIOL:DISULFIDE INTERCHANGE PROTEIN DSBE"/>
    <property type="match status" value="1"/>
</dbReference>
<dbReference type="InterPro" id="IPR013766">
    <property type="entry name" value="Thioredoxin_domain"/>
</dbReference>
<dbReference type="CDD" id="cd02966">
    <property type="entry name" value="TlpA_like_family"/>
    <property type="match status" value="1"/>
</dbReference>
<protein>
    <submittedName>
        <fullName evidence="7">Redoxin</fullName>
    </submittedName>
</protein>
<dbReference type="OrthoDB" id="6399635at2"/>
<evidence type="ECO:0000313" key="7">
    <source>
        <dbReference type="EMBL" id="AJR02769.1"/>
    </source>
</evidence>
<reference evidence="7 8" key="1">
    <citation type="submission" date="2014-02" db="EMBL/GenBank/DDBJ databases">
        <authorList>
            <person name="Young C.-C."/>
            <person name="Hameed A."/>
            <person name="Huang H.-C."/>
            <person name="Shahina M."/>
        </authorList>
    </citation>
    <scope>NUCLEOTIDE SEQUENCE [LARGE SCALE GENOMIC DNA]</scope>
    <source>
        <strain evidence="7 8">CC-SAMT-1</strain>
    </source>
</reference>
<dbReference type="InterPro" id="IPR036249">
    <property type="entry name" value="Thioredoxin-like_sf"/>
</dbReference>
<evidence type="ECO:0000256" key="1">
    <source>
        <dbReference type="ARBA" id="ARBA00004196"/>
    </source>
</evidence>
<evidence type="ECO:0000259" key="6">
    <source>
        <dbReference type="PROSITE" id="PS51352"/>
    </source>
</evidence>
<dbReference type="PATRIC" id="fig|1454006.5.peg.581"/>
<dbReference type="PROSITE" id="PS51352">
    <property type="entry name" value="THIOREDOXIN_2"/>
    <property type="match status" value="1"/>
</dbReference>